<proteinExistence type="predicted"/>
<evidence type="ECO:0000313" key="8">
    <source>
        <dbReference type="Proteomes" id="UP001566132"/>
    </source>
</evidence>
<dbReference type="InterPro" id="IPR007110">
    <property type="entry name" value="Ig-like_dom"/>
</dbReference>
<dbReference type="InterPro" id="IPR013162">
    <property type="entry name" value="CD80_C2-set"/>
</dbReference>
<protein>
    <recommendedName>
        <fullName evidence="6">Ig-like domain-containing protein</fullName>
    </recommendedName>
</protein>
<dbReference type="EMBL" id="JBDJPC010000009">
    <property type="protein sequence ID" value="KAL1491237.1"/>
    <property type="molecule type" value="Genomic_DNA"/>
</dbReference>
<dbReference type="Gene3D" id="2.60.40.10">
    <property type="entry name" value="Immunoglobulins"/>
    <property type="match status" value="2"/>
</dbReference>
<comment type="subcellular location">
    <subcellularLocation>
        <location evidence="1">Membrane</location>
        <topology evidence="1">Single-pass membrane protein</topology>
    </subcellularLocation>
</comment>
<dbReference type="InterPro" id="IPR013106">
    <property type="entry name" value="Ig_V-set"/>
</dbReference>
<evidence type="ECO:0000256" key="5">
    <source>
        <dbReference type="ARBA" id="ARBA00023157"/>
    </source>
</evidence>
<dbReference type="InterPro" id="IPR003599">
    <property type="entry name" value="Ig_sub"/>
</dbReference>
<evidence type="ECO:0000256" key="1">
    <source>
        <dbReference type="ARBA" id="ARBA00004167"/>
    </source>
</evidence>
<feature type="domain" description="Ig-like" evidence="6">
    <location>
        <begin position="41"/>
        <end position="131"/>
    </location>
</feature>
<comment type="caution">
    <text evidence="7">The sequence shown here is derived from an EMBL/GenBank/DDBJ whole genome shotgun (WGS) entry which is preliminary data.</text>
</comment>
<dbReference type="SUPFAM" id="SSF48726">
    <property type="entry name" value="Immunoglobulin"/>
    <property type="match status" value="1"/>
</dbReference>
<dbReference type="Pfam" id="PF08205">
    <property type="entry name" value="C2-set_2"/>
    <property type="match status" value="1"/>
</dbReference>
<organism evidence="7 8">
    <name type="scientific">Hypothenemus hampei</name>
    <name type="common">Coffee berry borer</name>
    <dbReference type="NCBI Taxonomy" id="57062"/>
    <lineage>
        <taxon>Eukaryota</taxon>
        <taxon>Metazoa</taxon>
        <taxon>Ecdysozoa</taxon>
        <taxon>Arthropoda</taxon>
        <taxon>Hexapoda</taxon>
        <taxon>Insecta</taxon>
        <taxon>Pterygota</taxon>
        <taxon>Neoptera</taxon>
        <taxon>Endopterygota</taxon>
        <taxon>Coleoptera</taxon>
        <taxon>Polyphaga</taxon>
        <taxon>Cucujiformia</taxon>
        <taxon>Curculionidae</taxon>
        <taxon>Scolytinae</taxon>
        <taxon>Hypothenemus</taxon>
    </lineage>
</organism>
<evidence type="ECO:0000256" key="4">
    <source>
        <dbReference type="ARBA" id="ARBA00023136"/>
    </source>
</evidence>
<dbReference type="PANTHER" id="PTHR21261">
    <property type="entry name" value="BEAT PROTEIN"/>
    <property type="match status" value="1"/>
</dbReference>
<reference evidence="7 8" key="1">
    <citation type="submission" date="2024-05" db="EMBL/GenBank/DDBJ databases">
        <title>Genetic variation in Jamaican populations of the coffee berry borer (Hypothenemus hampei).</title>
        <authorList>
            <person name="Errbii M."/>
            <person name="Myrie A."/>
        </authorList>
    </citation>
    <scope>NUCLEOTIDE SEQUENCE [LARGE SCALE GENOMIC DNA]</scope>
    <source>
        <strain evidence="7">JA-Hopewell-2020-01-JO</strain>
        <tissue evidence="7">Whole body</tissue>
    </source>
</reference>
<dbReference type="Proteomes" id="UP001566132">
    <property type="component" value="Unassembled WGS sequence"/>
</dbReference>
<evidence type="ECO:0000256" key="3">
    <source>
        <dbReference type="ARBA" id="ARBA00022989"/>
    </source>
</evidence>
<dbReference type="InterPro" id="IPR036179">
    <property type="entry name" value="Ig-like_dom_sf"/>
</dbReference>
<evidence type="ECO:0000256" key="2">
    <source>
        <dbReference type="ARBA" id="ARBA00022692"/>
    </source>
</evidence>
<evidence type="ECO:0000313" key="7">
    <source>
        <dbReference type="EMBL" id="KAL1491237.1"/>
    </source>
</evidence>
<dbReference type="SMART" id="SM00409">
    <property type="entry name" value="IG"/>
    <property type="match status" value="1"/>
</dbReference>
<dbReference type="PROSITE" id="PS51257">
    <property type="entry name" value="PROKAR_LIPOPROTEIN"/>
    <property type="match status" value="1"/>
</dbReference>
<dbReference type="GO" id="GO:0016020">
    <property type="term" value="C:membrane"/>
    <property type="evidence" value="ECO:0007669"/>
    <property type="project" value="UniProtKB-SubCell"/>
</dbReference>
<evidence type="ECO:0000259" key="6">
    <source>
        <dbReference type="PROSITE" id="PS50835"/>
    </source>
</evidence>
<dbReference type="FunFam" id="2.60.40.10:FF:000437">
    <property type="entry name" value="Beat-IIIc, isoform A"/>
    <property type="match status" value="1"/>
</dbReference>
<dbReference type="InterPro" id="IPR013783">
    <property type="entry name" value="Ig-like_fold"/>
</dbReference>
<dbReference type="PROSITE" id="PS50835">
    <property type="entry name" value="IG_LIKE"/>
    <property type="match status" value="1"/>
</dbReference>
<dbReference type="AlphaFoldDB" id="A0ABD1EBB3"/>
<keyword evidence="5" id="KW-1015">Disulfide bond</keyword>
<keyword evidence="2" id="KW-0812">Transmembrane</keyword>
<keyword evidence="4" id="KW-0472">Membrane</keyword>
<sequence length="312" mass="35365">MKMGQKGGVLVLVLLVGLFLIGVVSCLKNVKLKVPRAVVRGQDAVLQCHYDLEGDKLYSVKWYRGNFEFFRYSPGENPKIKQFKLRGLNVNEGESKDTQVVLEKVSQDISGMYSCEVTADQPSFFTDMRTSELKVIDLPKKDPQIDGLKTRYKLEDVLKANCCSEGSYPAANLTWYINGIPVQEKFIWHLEPAIYNEDGLVTARSSIKLKINKSLFVNGKIKLRCSATMYKLYHKSSEKSIEFQRKRHRSSYAWLDDDGTTTSYASEQWEAPDERPPQATVEFYGPVARGGAASSPMIKCTIIILTFFGHFR</sequence>
<keyword evidence="3" id="KW-1133">Transmembrane helix</keyword>
<dbReference type="PANTHER" id="PTHR21261:SF8">
    <property type="entry name" value="BEATEN PATH IA, ISOFORM B-RELATED"/>
    <property type="match status" value="1"/>
</dbReference>
<gene>
    <name evidence="7" type="ORF">ABEB36_011862</name>
</gene>
<accession>A0ABD1EBB3</accession>
<keyword evidence="8" id="KW-1185">Reference proteome</keyword>
<dbReference type="Pfam" id="PF07686">
    <property type="entry name" value="V-set"/>
    <property type="match status" value="1"/>
</dbReference>
<name>A0ABD1EBB3_HYPHA</name>